<dbReference type="SMART" id="SM00245">
    <property type="entry name" value="TSPc"/>
    <property type="match status" value="1"/>
</dbReference>
<dbReference type="Pfam" id="PF17804">
    <property type="entry name" value="TSP_NTD"/>
    <property type="match status" value="1"/>
</dbReference>
<dbReference type="InterPro" id="IPR036034">
    <property type="entry name" value="PDZ_sf"/>
</dbReference>
<gene>
    <name evidence="10" type="primary">prc</name>
    <name evidence="9" type="ORF">I6G29_12480</name>
    <name evidence="10" type="ORF">NCTC11997_02570</name>
</gene>
<dbReference type="InterPro" id="IPR020992">
    <property type="entry name" value="Tail_Prtase_C"/>
</dbReference>
<dbReference type="PANTHER" id="PTHR32060">
    <property type="entry name" value="TAIL-SPECIFIC PROTEASE"/>
    <property type="match status" value="1"/>
</dbReference>
<feature type="signal peptide" evidence="7">
    <location>
        <begin position="1"/>
        <end position="22"/>
    </location>
</feature>
<evidence type="ECO:0000256" key="5">
    <source>
        <dbReference type="RuleBase" id="RU004404"/>
    </source>
</evidence>
<dbReference type="NCBIfam" id="TIGR00225">
    <property type="entry name" value="prc"/>
    <property type="match status" value="1"/>
</dbReference>
<reference evidence="9 12" key="2">
    <citation type="submission" date="2020-12" db="EMBL/GenBank/DDBJ databases">
        <title>FDA dAtabase for Regulatory Grade micrObial Sequences (FDA-ARGOS): Supporting development and validation of Infectious Disease Dx tests.</title>
        <authorList>
            <person name="Sproer C."/>
            <person name="Gronow S."/>
            <person name="Severitt S."/>
            <person name="Schroder I."/>
            <person name="Tallon L."/>
            <person name="Sadzewicz L."/>
            <person name="Zhao X."/>
            <person name="Boylan J."/>
            <person name="Ott S."/>
            <person name="Bowen H."/>
            <person name="Vavikolanu K."/>
            <person name="Mehta A."/>
            <person name="Aluvathingal J."/>
            <person name="Nadendla S."/>
            <person name="Lowell S."/>
            <person name="Myers T."/>
            <person name="Yan Y."/>
            <person name="Sichtig H."/>
        </authorList>
    </citation>
    <scope>NUCLEOTIDE SEQUENCE [LARGE SCALE GENOMIC DNA]</scope>
    <source>
        <strain evidence="9 12">FDAARGOS_872</strain>
    </source>
</reference>
<dbReference type="InterPro" id="IPR004447">
    <property type="entry name" value="Peptidase_S41A"/>
</dbReference>
<protein>
    <submittedName>
        <fullName evidence="9">Carboxy terminal-processing peptidase</fullName>
    </submittedName>
    <submittedName>
        <fullName evidence="10">Tail-specific protease</fullName>
        <ecNumber evidence="10">3.4.21.102</ecNumber>
    </submittedName>
</protein>
<dbReference type="InterPro" id="IPR029045">
    <property type="entry name" value="ClpP/crotonase-like_dom_sf"/>
</dbReference>
<sequence length="741" mass="83749">MTIRSRIRLLALVVSSCFVVSACESSVLPEQPRPSIAQVGSVGAPYLAAVAEANSAAAKQSDSEILPALSSRSDFSRASILISRILSTFEYNKQPLDEVMAGRIFDAYFDALDPQRMFLLLSDIEKFHPHRLDTAKMISHGELDMAFDIYTLYRERVQEYYQYVFSLLDSDHEFDFTKDEVFSLDRKKLPWVRTKEDLHELWRQRVKNDFLRLKLVGRTDEQIIERLRKRYTNSQKLILQANSEDVAEMFLNAYADSTDPHTSYFSPTSAKNFNVQLSLSVEGIGAVLQKRDEYAQIREVVAGGPAEKSGRIKPGDRIVAVGQGTEGPMEDVIDWRLDDIVAKVRGERGSVVRVEILPGDEGLESETKIVHIIRDKVMMEDQAAKLKTLEVESEGDKKTVGIITIPSFYEDFEGRSSKQADYKSVTRDVKKILKDLNEQGASAVVLDLRNNGGGSLSEAANLSGLFVGPMNHIVQVKDNNDRISHVRSNHQEIVWDKPVVVMVNRVSASASEIFAAAIQDYGRGIVVGDDTWGKGTVQTLTDLSDFINKSVVQNPEVGALKWTIQMFFRVNGSSTQSKGVQPDIDFPSIVNHEEFGESSYPNALPWTQIEPVTYRQFKDMKPIIAAVAKRHEERSKSSEAWQLLVDEVAYSAKLSERKEVSLNYETRLQERKEMEEQRHEFNERRKKLGQSDVGIFRLDDGLSFGEGNLHEELENEKRRKENIDTPTREAVNIAVDLADYY</sequence>
<dbReference type="CDD" id="cd06782">
    <property type="entry name" value="cpPDZ_CPP-like"/>
    <property type="match status" value="1"/>
</dbReference>
<dbReference type="Proteomes" id="UP000594903">
    <property type="component" value="Chromosome"/>
</dbReference>
<evidence type="ECO:0000313" key="10">
    <source>
        <dbReference type="EMBL" id="SUA57958.1"/>
    </source>
</evidence>
<evidence type="ECO:0000259" key="8">
    <source>
        <dbReference type="PROSITE" id="PS50106"/>
    </source>
</evidence>
<dbReference type="EMBL" id="UGSB01000001">
    <property type="protein sequence ID" value="SUA57958.1"/>
    <property type="molecule type" value="Genomic_DNA"/>
</dbReference>
<dbReference type="GO" id="GO:0004252">
    <property type="term" value="F:serine-type endopeptidase activity"/>
    <property type="evidence" value="ECO:0007669"/>
    <property type="project" value="UniProtKB-EC"/>
</dbReference>
<dbReference type="Proteomes" id="UP000254603">
    <property type="component" value="Unassembled WGS sequence"/>
</dbReference>
<comment type="similarity">
    <text evidence="1 5">Belongs to the peptidase S41A family.</text>
</comment>
<feature type="coiled-coil region" evidence="6">
    <location>
        <begin position="664"/>
        <end position="691"/>
    </location>
</feature>
<feature type="domain" description="PDZ" evidence="8">
    <location>
        <begin position="274"/>
        <end position="321"/>
    </location>
</feature>
<dbReference type="SMART" id="SM00228">
    <property type="entry name" value="PDZ"/>
    <property type="match status" value="1"/>
</dbReference>
<dbReference type="RefSeq" id="WP_083907437.1">
    <property type="nucleotide sequence ID" value="NZ_CP065725.1"/>
</dbReference>
<dbReference type="GO" id="GO:0007165">
    <property type="term" value="P:signal transduction"/>
    <property type="evidence" value="ECO:0007669"/>
    <property type="project" value="TreeGrafter"/>
</dbReference>
<keyword evidence="4 5" id="KW-0720">Serine protease</keyword>
<dbReference type="SUPFAM" id="SSF50156">
    <property type="entry name" value="PDZ domain-like"/>
    <property type="match status" value="1"/>
</dbReference>
<dbReference type="GO" id="GO:0006508">
    <property type="term" value="P:proteolysis"/>
    <property type="evidence" value="ECO:0007669"/>
    <property type="project" value="UniProtKB-KW"/>
</dbReference>
<dbReference type="STRING" id="1122619.GCA_000373745_00204"/>
<reference evidence="10 11" key="1">
    <citation type="submission" date="2018-06" db="EMBL/GenBank/DDBJ databases">
        <authorList>
            <consortium name="Pathogen Informatics"/>
            <person name="Doyle S."/>
        </authorList>
    </citation>
    <scope>NUCLEOTIDE SEQUENCE [LARGE SCALE GENOMIC DNA]</scope>
    <source>
        <strain evidence="10 11">NCTC11997</strain>
    </source>
</reference>
<organism evidence="10 11">
    <name type="scientific">Oligella ureolytica</name>
    <dbReference type="NCBI Taxonomy" id="90244"/>
    <lineage>
        <taxon>Bacteria</taxon>
        <taxon>Pseudomonadati</taxon>
        <taxon>Pseudomonadota</taxon>
        <taxon>Betaproteobacteria</taxon>
        <taxon>Burkholderiales</taxon>
        <taxon>Alcaligenaceae</taxon>
        <taxon>Oligella</taxon>
    </lineage>
</organism>
<evidence type="ECO:0000313" key="9">
    <source>
        <dbReference type="EMBL" id="QPT39909.1"/>
    </source>
</evidence>
<keyword evidence="2 5" id="KW-0645">Protease</keyword>
<evidence type="ECO:0000256" key="3">
    <source>
        <dbReference type="ARBA" id="ARBA00022801"/>
    </source>
</evidence>
<dbReference type="CDD" id="cd07560">
    <property type="entry name" value="Peptidase_S41_CPP"/>
    <property type="match status" value="1"/>
</dbReference>
<dbReference type="Pfam" id="PF03572">
    <property type="entry name" value="Peptidase_S41"/>
    <property type="match status" value="1"/>
</dbReference>
<dbReference type="EMBL" id="CP065725">
    <property type="protein sequence ID" value="QPT39909.1"/>
    <property type="molecule type" value="Genomic_DNA"/>
</dbReference>
<evidence type="ECO:0000256" key="2">
    <source>
        <dbReference type="ARBA" id="ARBA00022670"/>
    </source>
</evidence>
<dbReference type="PANTHER" id="PTHR32060:SF22">
    <property type="entry name" value="CARBOXYL-TERMINAL-PROCESSING PEPTIDASE 3, CHLOROPLASTIC"/>
    <property type="match status" value="1"/>
</dbReference>
<keyword evidence="6" id="KW-0175">Coiled coil</keyword>
<dbReference type="AlphaFoldDB" id="A0A378XIA8"/>
<dbReference type="SUPFAM" id="SSF52096">
    <property type="entry name" value="ClpP/crotonase"/>
    <property type="match status" value="1"/>
</dbReference>
<dbReference type="InterPro" id="IPR005151">
    <property type="entry name" value="Tail-specific_protease"/>
</dbReference>
<dbReference type="InterPro" id="IPR040573">
    <property type="entry name" value="TSP_N"/>
</dbReference>
<evidence type="ECO:0000256" key="4">
    <source>
        <dbReference type="ARBA" id="ARBA00022825"/>
    </source>
</evidence>
<dbReference type="PROSITE" id="PS50106">
    <property type="entry name" value="PDZ"/>
    <property type="match status" value="1"/>
</dbReference>
<dbReference type="Pfam" id="PF00595">
    <property type="entry name" value="PDZ"/>
    <property type="match status" value="1"/>
</dbReference>
<evidence type="ECO:0000313" key="12">
    <source>
        <dbReference type="Proteomes" id="UP000594903"/>
    </source>
</evidence>
<feature type="chain" id="PRO_5017085886" evidence="7">
    <location>
        <begin position="23"/>
        <end position="741"/>
    </location>
</feature>
<dbReference type="InterPro" id="IPR001478">
    <property type="entry name" value="PDZ"/>
</dbReference>
<dbReference type="OrthoDB" id="9812068at2"/>
<dbReference type="GO" id="GO:0030288">
    <property type="term" value="C:outer membrane-bounded periplasmic space"/>
    <property type="evidence" value="ECO:0007669"/>
    <property type="project" value="TreeGrafter"/>
</dbReference>
<keyword evidence="7" id="KW-0732">Signal</keyword>
<keyword evidence="12" id="KW-1185">Reference proteome</keyword>
<keyword evidence="3 5" id="KW-0378">Hydrolase</keyword>
<dbReference type="Gene3D" id="3.90.226.10">
    <property type="entry name" value="2-enoyl-CoA Hydratase, Chain A, domain 1"/>
    <property type="match status" value="1"/>
</dbReference>
<name>A0A378XIA8_9BURK</name>
<dbReference type="EC" id="3.4.21.102" evidence="10"/>
<evidence type="ECO:0000256" key="7">
    <source>
        <dbReference type="SAM" id="SignalP"/>
    </source>
</evidence>
<evidence type="ECO:0000256" key="1">
    <source>
        <dbReference type="ARBA" id="ARBA00009179"/>
    </source>
</evidence>
<proteinExistence type="inferred from homology"/>
<dbReference type="PROSITE" id="PS51257">
    <property type="entry name" value="PROKAR_LIPOPROTEIN"/>
    <property type="match status" value="1"/>
</dbReference>
<dbReference type="FunFam" id="3.90.226.10:FF:000090">
    <property type="entry name" value="Tail-specific protease"/>
    <property type="match status" value="1"/>
</dbReference>
<evidence type="ECO:0000313" key="11">
    <source>
        <dbReference type="Proteomes" id="UP000254603"/>
    </source>
</evidence>
<dbReference type="Pfam" id="PF11818">
    <property type="entry name" value="DUF3340"/>
    <property type="match status" value="1"/>
</dbReference>
<dbReference type="Gene3D" id="2.30.42.10">
    <property type="match status" value="1"/>
</dbReference>
<accession>A0A378XIA8</accession>
<evidence type="ECO:0000256" key="6">
    <source>
        <dbReference type="SAM" id="Coils"/>
    </source>
</evidence>